<reference evidence="2 3" key="1">
    <citation type="submission" date="2017-05" db="EMBL/GenBank/DDBJ databases">
        <title>Butyricicoccus porcorum sp. nov. a butyrate-producing bacterium from the swine intestinal tract.</title>
        <authorList>
            <person name="Trachsel J."/>
            <person name="Humphrey S."/>
            <person name="Allen H.K."/>
        </authorList>
    </citation>
    <scope>NUCLEOTIDE SEQUENCE [LARGE SCALE GENOMIC DNA]</scope>
    <source>
        <strain evidence="2">BB10</strain>
    </source>
</reference>
<evidence type="ECO:0000313" key="3">
    <source>
        <dbReference type="Proteomes" id="UP000194903"/>
    </source>
</evidence>
<gene>
    <name evidence="2" type="ORF">CBW42_03690</name>
</gene>
<evidence type="ECO:0000313" key="2">
    <source>
        <dbReference type="EMBL" id="OUM21149.1"/>
    </source>
</evidence>
<dbReference type="OrthoDB" id="9816277at2"/>
<dbReference type="Pfam" id="PF06114">
    <property type="entry name" value="Peptidase_M78"/>
    <property type="match status" value="1"/>
</dbReference>
<sequence>MLDSYSVFKQANSLVRQCGTRDPLRIAKEIGIKIYYEDAFTDLLGMYTFRWNHRMMFLNPKMDTRLRQMVAAHEIGHDCRHRDLAKGGALQEFVLFNMKDTTEYEANAFASHILLDSDQVYSLAREGYDVVQLSQMLGSNVNLMLIKLQELNHLDYHFKIPYTPDSRFFRNIKGSELPEEFIE</sequence>
<dbReference type="Proteomes" id="UP000194903">
    <property type="component" value="Unassembled WGS sequence"/>
</dbReference>
<feature type="domain" description="IrrE N-terminal-like" evidence="1">
    <location>
        <begin position="27"/>
        <end position="134"/>
    </location>
</feature>
<dbReference type="Gene3D" id="1.10.10.2910">
    <property type="match status" value="1"/>
</dbReference>
<accession>A0A252F5U5</accession>
<name>A0A252F5U5_9FIRM</name>
<proteinExistence type="predicted"/>
<dbReference type="AlphaFoldDB" id="A0A252F5U5"/>
<keyword evidence="3" id="KW-1185">Reference proteome</keyword>
<protein>
    <submittedName>
        <fullName evidence="2">Toxin</fullName>
    </submittedName>
</protein>
<evidence type="ECO:0000259" key="1">
    <source>
        <dbReference type="Pfam" id="PF06114"/>
    </source>
</evidence>
<organism evidence="2 3">
    <name type="scientific">Butyricicoccus porcorum</name>
    <dbReference type="NCBI Taxonomy" id="1945634"/>
    <lineage>
        <taxon>Bacteria</taxon>
        <taxon>Bacillati</taxon>
        <taxon>Bacillota</taxon>
        <taxon>Clostridia</taxon>
        <taxon>Eubacteriales</taxon>
        <taxon>Butyricicoccaceae</taxon>
        <taxon>Butyricicoccus</taxon>
    </lineage>
</organism>
<dbReference type="EMBL" id="NHOC01000003">
    <property type="protein sequence ID" value="OUM21149.1"/>
    <property type="molecule type" value="Genomic_DNA"/>
</dbReference>
<comment type="caution">
    <text evidence="2">The sequence shown here is derived from an EMBL/GenBank/DDBJ whole genome shotgun (WGS) entry which is preliminary data.</text>
</comment>
<dbReference type="InterPro" id="IPR010359">
    <property type="entry name" value="IrrE_HExxH"/>
</dbReference>